<keyword evidence="11" id="KW-1185">Reference proteome</keyword>
<dbReference type="GO" id="GO:0047324">
    <property type="term" value="F:phosphoenolpyruvate-glycerone phosphotransferase activity"/>
    <property type="evidence" value="ECO:0007669"/>
    <property type="project" value="UniProtKB-EC"/>
</dbReference>
<dbReference type="Proteomes" id="UP000184035">
    <property type="component" value="Unassembled WGS sequence"/>
</dbReference>
<dbReference type="OrthoDB" id="9800291at2"/>
<name>A0A1M4SHK7_9CLOT</name>
<dbReference type="InterPro" id="IPR050861">
    <property type="entry name" value="Dihydroxyacetone_Kinase"/>
</dbReference>
<dbReference type="PROSITE" id="PS51480">
    <property type="entry name" value="DHAL"/>
    <property type="match status" value="1"/>
</dbReference>
<dbReference type="Gene3D" id="1.25.40.340">
    <property type="match status" value="1"/>
</dbReference>
<evidence type="ECO:0000256" key="1">
    <source>
        <dbReference type="ARBA" id="ARBA00001113"/>
    </source>
</evidence>
<evidence type="ECO:0000259" key="9">
    <source>
        <dbReference type="PROSITE" id="PS51480"/>
    </source>
</evidence>
<reference evidence="10 11" key="1">
    <citation type="submission" date="2016-11" db="EMBL/GenBank/DDBJ databases">
        <authorList>
            <person name="Jaros S."/>
            <person name="Januszkiewicz K."/>
            <person name="Wedrychowicz H."/>
        </authorList>
    </citation>
    <scope>NUCLEOTIDE SEQUENCE [LARGE SCALE GENOMIC DNA]</scope>
    <source>
        <strain evidence="10 11">DSM 2631</strain>
    </source>
</reference>
<proteinExistence type="predicted"/>
<evidence type="ECO:0000256" key="8">
    <source>
        <dbReference type="ARBA" id="ARBA00055771"/>
    </source>
</evidence>
<dbReference type="EMBL" id="FQVM01000001">
    <property type="protein sequence ID" value="SHE31695.1"/>
    <property type="molecule type" value="Genomic_DNA"/>
</dbReference>
<evidence type="ECO:0000256" key="7">
    <source>
        <dbReference type="ARBA" id="ARBA00046577"/>
    </source>
</evidence>
<evidence type="ECO:0000256" key="6">
    <source>
        <dbReference type="ARBA" id="ARBA00022798"/>
    </source>
</evidence>
<dbReference type="GO" id="GO:0004371">
    <property type="term" value="F:glycerone kinase activity"/>
    <property type="evidence" value="ECO:0007669"/>
    <property type="project" value="InterPro"/>
</dbReference>
<evidence type="ECO:0000256" key="3">
    <source>
        <dbReference type="ARBA" id="ARBA00012095"/>
    </source>
</evidence>
<dbReference type="EC" id="2.7.1.121" evidence="3"/>
<dbReference type="NCBIfam" id="TIGR02365">
    <property type="entry name" value="dha_L_ycgS"/>
    <property type="match status" value="1"/>
</dbReference>
<comment type="pathway">
    <text evidence="2">Polyol metabolism; glycerol degradation.</text>
</comment>
<dbReference type="FunFam" id="1.25.40.340:FF:000002">
    <property type="entry name" value="Dihydroxyacetone kinase, L subunit"/>
    <property type="match status" value="1"/>
</dbReference>
<organism evidence="10 11">
    <name type="scientific">Clostridium fallax</name>
    <dbReference type="NCBI Taxonomy" id="1533"/>
    <lineage>
        <taxon>Bacteria</taxon>
        <taxon>Bacillati</taxon>
        <taxon>Bacillota</taxon>
        <taxon>Clostridia</taxon>
        <taxon>Eubacteriales</taxon>
        <taxon>Clostridiaceae</taxon>
        <taxon>Clostridium</taxon>
    </lineage>
</organism>
<keyword evidence="5 10" id="KW-0418">Kinase</keyword>
<evidence type="ECO:0000256" key="5">
    <source>
        <dbReference type="ARBA" id="ARBA00022777"/>
    </source>
</evidence>
<dbReference type="SMART" id="SM01120">
    <property type="entry name" value="Dak2"/>
    <property type="match status" value="1"/>
</dbReference>
<dbReference type="InterPro" id="IPR036117">
    <property type="entry name" value="DhaL_dom_sf"/>
</dbReference>
<dbReference type="Pfam" id="PF02734">
    <property type="entry name" value="Dak2"/>
    <property type="match status" value="1"/>
</dbReference>
<dbReference type="STRING" id="1533.SAMN05443638_10133"/>
<dbReference type="AlphaFoldDB" id="A0A1M4SHK7"/>
<evidence type="ECO:0000313" key="10">
    <source>
        <dbReference type="EMBL" id="SHE31695.1"/>
    </source>
</evidence>
<sequence length="207" mass="22226">MVNSTKIVEILNNVTDKINDKKLYLTELDAAIGDGDHGLNMSKGFSAVSEKIKCDTDKDIGNLLKKVGMTLVSTVGGASGPLYGTAFMKASIYAKGKEEISIEDFIEMMNIAIEGIKMRGKAKKGEKTMLDSLIPAYEEGKKAIEDGKSPKEVLEVMKNAAYEGVEYTKTIIATKGRASYLGERSLGHQDAGATSSAVILSAIYDSL</sequence>
<keyword evidence="4" id="KW-0808">Transferase</keyword>
<gene>
    <name evidence="10" type="ORF">SAMN05443638_10133</name>
</gene>
<comment type="function">
    <text evidence="8">ADP-binding subunit of the dihydroxyacetone kinase, which is responsible for the phosphoenolpyruvate (PEP)-dependent phosphorylation of dihydroxyacetone. DhaL-ADP is converted to DhaL-ATP via a phosphoryl group transfer from DhaM and transmits it to dihydroxyacetone binds to DhaK.</text>
</comment>
<keyword evidence="6" id="KW-0319">Glycerol metabolism</keyword>
<evidence type="ECO:0000256" key="2">
    <source>
        <dbReference type="ARBA" id="ARBA00004745"/>
    </source>
</evidence>
<dbReference type="GO" id="GO:0005829">
    <property type="term" value="C:cytosol"/>
    <property type="evidence" value="ECO:0007669"/>
    <property type="project" value="TreeGrafter"/>
</dbReference>
<dbReference type="RefSeq" id="WP_072892208.1">
    <property type="nucleotide sequence ID" value="NZ_FQVM01000001.1"/>
</dbReference>
<dbReference type="PANTHER" id="PTHR28629">
    <property type="entry name" value="TRIOKINASE/FMN CYCLASE"/>
    <property type="match status" value="1"/>
</dbReference>
<feature type="domain" description="DhaL" evidence="9">
    <location>
        <begin position="5"/>
        <end position="205"/>
    </location>
</feature>
<comment type="subunit">
    <text evidence="7">Homodimer. The dihydroxyacetone kinase complex is composed of a homodimer of DhaM, a homodimer of DhaK and the subunit DhaL.</text>
</comment>
<evidence type="ECO:0000256" key="4">
    <source>
        <dbReference type="ARBA" id="ARBA00022679"/>
    </source>
</evidence>
<protein>
    <recommendedName>
        <fullName evidence="3">phosphoenolpyruvate--glycerone phosphotransferase</fullName>
        <ecNumber evidence="3">2.7.1.121</ecNumber>
    </recommendedName>
</protein>
<evidence type="ECO:0000313" key="11">
    <source>
        <dbReference type="Proteomes" id="UP000184035"/>
    </source>
</evidence>
<dbReference type="GO" id="GO:0019563">
    <property type="term" value="P:glycerol catabolic process"/>
    <property type="evidence" value="ECO:0007669"/>
    <property type="project" value="TreeGrafter"/>
</dbReference>
<dbReference type="SUPFAM" id="SSF101473">
    <property type="entry name" value="DhaL-like"/>
    <property type="match status" value="1"/>
</dbReference>
<dbReference type="PANTHER" id="PTHR28629:SF4">
    <property type="entry name" value="TRIOKINASE_FMN CYCLASE"/>
    <property type="match status" value="1"/>
</dbReference>
<comment type="catalytic activity">
    <reaction evidence="1">
        <text>dihydroxyacetone + phosphoenolpyruvate = dihydroxyacetone phosphate + pyruvate</text>
        <dbReference type="Rhea" id="RHEA:18381"/>
        <dbReference type="ChEBI" id="CHEBI:15361"/>
        <dbReference type="ChEBI" id="CHEBI:16016"/>
        <dbReference type="ChEBI" id="CHEBI:57642"/>
        <dbReference type="ChEBI" id="CHEBI:58702"/>
        <dbReference type="EC" id="2.7.1.121"/>
    </reaction>
</comment>
<accession>A0A1M4SHK7</accession>
<dbReference type="InterPro" id="IPR004007">
    <property type="entry name" value="DhaL_dom"/>
</dbReference>
<dbReference type="InterPro" id="IPR012737">
    <property type="entry name" value="DhaK_L_YcgS"/>
</dbReference>